<dbReference type="InterPro" id="IPR050626">
    <property type="entry name" value="Peptidase_M16"/>
</dbReference>
<dbReference type="PROSITE" id="PS00143">
    <property type="entry name" value="INSULINASE"/>
    <property type="match status" value="1"/>
</dbReference>
<name>A0A2D1U3U6_9SPHI</name>
<evidence type="ECO:0000256" key="7">
    <source>
        <dbReference type="ARBA" id="ARBA00023049"/>
    </source>
</evidence>
<evidence type="ECO:0000256" key="8">
    <source>
        <dbReference type="RuleBase" id="RU004447"/>
    </source>
</evidence>
<dbReference type="OrthoDB" id="9811314at2"/>
<feature type="domain" description="Peptidase M16 C-terminal" evidence="10">
    <location>
        <begin position="693"/>
        <end position="870"/>
    </location>
</feature>
<dbReference type="InterPro" id="IPR011249">
    <property type="entry name" value="Metalloenz_LuxS/M16"/>
</dbReference>
<dbReference type="GO" id="GO:0046872">
    <property type="term" value="F:metal ion binding"/>
    <property type="evidence" value="ECO:0007669"/>
    <property type="project" value="UniProtKB-KW"/>
</dbReference>
<keyword evidence="5" id="KW-0378">Hydrolase</keyword>
<evidence type="ECO:0000259" key="10">
    <source>
        <dbReference type="Pfam" id="PF05193"/>
    </source>
</evidence>
<evidence type="ECO:0000313" key="12">
    <source>
        <dbReference type="Proteomes" id="UP000223749"/>
    </source>
</evidence>
<dbReference type="PANTHER" id="PTHR43690">
    <property type="entry name" value="NARDILYSIN"/>
    <property type="match status" value="1"/>
</dbReference>
<evidence type="ECO:0000256" key="3">
    <source>
        <dbReference type="ARBA" id="ARBA00022670"/>
    </source>
</evidence>
<protein>
    <submittedName>
        <fullName evidence="11">Peptidase M16</fullName>
    </submittedName>
</protein>
<dbReference type="InterPro" id="IPR007863">
    <property type="entry name" value="Peptidase_M16_C"/>
</dbReference>
<proteinExistence type="inferred from homology"/>
<feature type="domain" description="Peptidase M16 C-terminal" evidence="10">
    <location>
        <begin position="215"/>
        <end position="396"/>
    </location>
</feature>
<reference evidence="11 12" key="1">
    <citation type="submission" date="2017-10" db="EMBL/GenBank/DDBJ databases">
        <title>Whole genome of Pedobacter ginsengisoli T01R-27 isolated from tomato rhizosphere.</title>
        <authorList>
            <person name="Weon H.-Y."/>
            <person name="Lee S.A."/>
            <person name="Sang M.K."/>
            <person name="Song J."/>
        </authorList>
    </citation>
    <scope>NUCLEOTIDE SEQUENCE [LARGE SCALE GENOMIC DNA]</scope>
    <source>
        <strain evidence="11 12">T01R-27</strain>
    </source>
</reference>
<dbReference type="Pfam" id="PF05193">
    <property type="entry name" value="Peptidase_M16_C"/>
    <property type="match status" value="2"/>
</dbReference>
<dbReference type="KEGG" id="pgs:CPT03_07165"/>
<feature type="domain" description="Peptidase M16 N-terminal" evidence="9">
    <location>
        <begin position="58"/>
        <end position="177"/>
    </location>
</feature>
<dbReference type="EMBL" id="CP024091">
    <property type="protein sequence ID" value="ATP56265.1"/>
    <property type="molecule type" value="Genomic_DNA"/>
</dbReference>
<keyword evidence="6" id="KW-0862">Zinc</keyword>
<dbReference type="SUPFAM" id="SSF63411">
    <property type="entry name" value="LuxS/MPP-like metallohydrolase"/>
    <property type="match status" value="3"/>
</dbReference>
<dbReference type="Proteomes" id="UP000223749">
    <property type="component" value="Chromosome"/>
</dbReference>
<sequence>MNFNKNQEQSIFLLLIIVFNLSIFCTKVNAQEKPQKLIPFDAAIKTGKLSNGFTYYIKKNTEPKHRVTLYLVVKAGSILEDENQLGLAHFMEHMSFNGTKHFPKNELVAYLQKSGIRFGADLNAYTGFDETVYQLPIPTDNAEILKNGMQIIRDWAQDATLDPEEIDRERGVVLEEKRLRGGAQQRVQEQTLPALLNYSKYAKRLPIGTEVVLKNFTPAVIRSFYKDWYRPDLQAIIVVGDIDMVAIEKEVIRLFSDLKMPGQPRKRNIYNIALDGKNKFKTVIDPELSETTVEFLIKHKEKIIKNETDFKETLIRNLFSKMFAARLAESSKRPDAPFMKLQGGYGELMGGLNALSVSLIPRKGELEAGLKAGWTEVDGIRRNGFVQTELSRMKQELMSEVEVSLREKDKQNSTALADQYKVHFLKGQAVPGIEKEYALVKKFLPEITLAQLNAAAKAMIKATDRDVIITAPMAEKNQFPSQHTVYAWLQQVQQSKIKPYTETKSSLGLMTNLPLKGSITAEKQIANIGVTEWTLSNGAKVVLKPTNYKNDEIVFLSLSPGGTSLYNNVDYESAASAAGIIASFGLGDHDNIGLPKLLNGKQVSMQPFIADRVEGLQGVSTVKDLRTAMELVHLYFTAPRKDTALFRTIIRNSAQQISGRYTDPNNVFADTISAVLGAYNLRRAGPSLEKLNSITLDKVSKIYKERFADAGDFTFFFVGSFNPDTLRLQVEQCLASLPSSGVIEQAKDLGIRTPKGKISKVVKAGKEDKATVKLVFTGDYEFNAENNLSLSALKEILQFRLTERLREVEGGVYTPGVLMNRTKYPASRYSFTVNFGCAPANVEKLIAATLDELKQLRENGISPIDLQKFKAEQIRQNELMEKSNSFWLNYLSSQYLDGEDPKAFLKANTEIEQLNVGTLQQAAKKYLNEDNYIRFVLLPKQIPGS</sequence>
<dbReference type="AlphaFoldDB" id="A0A2D1U3U6"/>
<evidence type="ECO:0000259" key="9">
    <source>
        <dbReference type="Pfam" id="PF00675"/>
    </source>
</evidence>
<evidence type="ECO:0000256" key="6">
    <source>
        <dbReference type="ARBA" id="ARBA00022833"/>
    </source>
</evidence>
<comment type="cofactor">
    <cofactor evidence="1">
        <name>Zn(2+)</name>
        <dbReference type="ChEBI" id="CHEBI:29105"/>
    </cofactor>
</comment>
<evidence type="ECO:0000256" key="2">
    <source>
        <dbReference type="ARBA" id="ARBA00007261"/>
    </source>
</evidence>
<keyword evidence="3" id="KW-0645">Protease</keyword>
<dbReference type="InterPro" id="IPR001431">
    <property type="entry name" value="Pept_M16_Zn_BS"/>
</dbReference>
<dbReference type="RefSeq" id="WP_099438207.1">
    <property type="nucleotide sequence ID" value="NZ_CP024091.1"/>
</dbReference>
<evidence type="ECO:0000313" key="11">
    <source>
        <dbReference type="EMBL" id="ATP56265.1"/>
    </source>
</evidence>
<dbReference type="Gene3D" id="3.30.830.10">
    <property type="entry name" value="Metalloenzyme, LuxS/M16 peptidase-like"/>
    <property type="match status" value="4"/>
</dbReference>
<dbReference type="InterPro" id="IPR011765">
    <property type="entry name" value="Pept_M16_N"/>
</dbReference>
<organism evidence="11 12">
    <name type="scientific">Pedobacter ginsengisoli</name>
    <dbReference type="NCBI Taxonomy" id="363852"/>
    <lineage>
        <taxon>Bacteria</taxon>
        <taxon>Pseudomonadati</taxon>
        <taxon>Bacteroidota</taxon>
        <taxon>Sphingobacteriia</taxon>
        <taxon>Sphingobacteriales</taxon>
        <taxon>Sphingobacteriaceae</taxon>
        <taxon>Pedobacter</taxon>
    </lineage>
</organism>
<evidence type="ECO:0000256" key="1">
    <source>
        <dbReference type="ARBA" id="ARBA00001947"/>
    </source>
</evidence>
<evidence type="ECO:0000256" key="5">
    <source>
        <dbReference type="ARBA" id="ARBA00022801"/>
    </source>
</evidence>
<keyword evidence="7" id="KW-0482">Metalloprotease</keyword>
<keyword evidence="4" id="KW-0479">Metal-binding</keyword>
<accession>A0A2D1U3U6</accession>
<keyword evidence="12" id="KW-1185">Reference proteome</keyword>
<comment type="similarity">
    <text evidence="2 8">Belongs to the peptidase M16 family.</text>
</comment>
<evidence type="ECO:0000256" key="4">
    <source>
        <dbReference type="ARBA" id="ARBA00022723"/>
    </source>
</evidence>
<gene>
    <name evidence="11" type="ORF">CPT03_07165</name>
</gene>
<dbReference type="GO" id="GO:0006508">
    <property type="term" value="P:proteolysis"/>
    <property type="evidence" value="ECO:0007669"/>
    <property type="project" value="UniProtKB-KW"/>
</dbReference>
<dbReference type="Pfam" id="PF00675">
    <property type="entry name" value="Peptidase_M16"/>
    <property type="match status" value="1"/>
</dbReference>
<dbReference type="GO" id="GO:0004222">
    <property type="term" value="F:metalloendopeptidase activity"/>
    <property type="evidence" value="ECO:0007669"/>
    <property type="project" value="InterPro"/>
</dbReference>
<dbReference type="PANTHER" id="PTHR43690:SF34">
    <property type="entry name" value="ZINC PROTEASE PQQL-LIKE"/>
    <property type="match status" value="1"/>
</dbReference>